<organism evidence="9 10">
    <name type="scientific">Natronococcus amylolyticus DSM 10524</name>
    <dbReference type="NCBI Taxonomy" id="1227497"/>
    <lineage>
        <taxon>Archaea</taxon>
        <taxon>Methanobacteriati</taxon>
        <taxon>Methanobacteriota</taxon>
        <taxon>Stenosarchaea group</taxon>
        <taxon>Halobacteria</taxon>
        <taxon>Halobacteriales</taxon>
        <taxon>Natrialbaceae</taxon>
        <taxon>Natronococcus</taxon>
    </lineage>
</organism>
<reference evidence="9 10" key="1">
    <citation type="journal article" date="2014" name="PLoS Genet.">
        <title>Phylogenetically driven sequencing of extremely halophilic archaea reveals strategies for static and dynamic osmo-response.</title>
        <authorList>
            <person name="Becker E.A."/>
            <person name="Seitzer P.M."/>
            <person name="Tritt A."/>
            <person name="Larsen D."/>
            <person name="Krusor M."/>
            <person name="Yao A.I."/>
            <person name="Wu D."/>
            <person name="Madern D."/>
            <person name="Eisen J.A."/>
            <person name="Darling A.E."/>
            <person name="Facciotti M.T."/>
        </authorList>
    </citation>
    <scope>NUCLEOTIDE SEQUENCE [LARGE SCALE GENOMIC DNA]</scope>
    <source>
        <strain evidence="9 10">DSM 10524</strain>
    </source>
</reference>
<dbReference type="PANTHER" id="PTHR47779">
    <property type="entry name" value="SYNTHASE (CCG-9), PUTATIVE (AFU_ORTHOLOGUE AFUA_3G12100)-RELATED"/>
    <property type="match status" value="1"/>
</dbReference>
<dbReference type="GO" id="GO:0006006">
    <property type="term" value="P:glucose metabolic process"/>
    <property type="evidence" value="ECO:0007669"/>
    <property type="project" value="UniProtKB-KW"/>
</dbReference>
<dbReference type="STRING" id="1227497.C491_14777"/>
<dbReference type="EMBL" id="AOIB01000028">
    <property type="protein sequence ID" value="ELY56221.1"/>
    <property type="molecule type" value="Genomic_DNA"/>
</dbReference>
<keyword evidence="5 9" id="KW-0808">Transferase</keyword>
<dbReference type="InterPro" id="IPR049438">
    <property type="entry name" value="TreT_GT1"/>
</dbReference>
<evidence type="ECO:0000256" key="4">
    <source>
        <dbReference type="ARBA" id="ARBA00022676"/>
    </source>
</evidence>
<dbReference type="SUPFAM" id="SSF53756">
    <property type="entry name" value="UDP-Glycosyltransferase/glycogen phosphorylase"/>
    <property type="match status" value="1"/>
</dbReference>
<proteinExistence type="inferred from homology"/>
<dbReference type="Pfam" id="PF21269">
    <property type="entry name" value="TreT_GT1"/>
    <property type="match status" value="1"/>
</dbReference>
<comment type="caution">
    <text evidence="9">The sequence shown here is derived from an EMBL/GenBank/DDBJ whole genome shotgun (WGS) entry which is preliminary data.</text>
</comment>
<keyword evidence="4" id="KW-0328">Glycosyltransferase</keyword>
<dbReference type="Pfam" id="PF00534">
    <property type="entry name" value="Glycos_transf_1"/>
    <property type="match status" value="1"/>
</dbReference>
<evidence type="ECO:0000256" key="1">
    <source>
        <dbReference type="ARBA" id="ARBA00009481"/>
    </source>
</evidence>
<evidence type="ECO:0000259" key="7">
    <source>
        <dbReference type="Pfam" id="PF00534"/>
    </source>
</evidence>
<dbReference type="PANTHER" id="PTHR47779:SF1">
    <property type="entry name" value="SYNTHASE (CCG-9), PUTATIVE (AFU_ORTHOLOGUE AFUA_3G12100)-RELATED"/>
    <property type="match status" value="1"/>
</dbReference>
<dbReference type="InterPro" id="IPR052078">
    <property type="entry name" value="Trehalose_Metab_GTase"/>
</dbReference>
<accession>L9X428</accession>
<evidence type="ECO:0000313" key="10">
    <source>
        <dbReference type="Proteomes" id="UP000011688"/>
    </source>
</evidence>
<evidence type="ECO:0000256" key="3">
    <source>
        <dbReference type="ARBA" id="ARBA00022526"/>
    </source>
</evidence>
<dbReference type="PATRIC" id="fig|1227497.3.peg.3011"/>
<evidence type="ECO:0000313" key="9">
    <source>
        <dbReference type="EMBL" id="ELY56221.1"/>
    </source>
</evidence>
<evidence type="ECO:0000256" key="2">
    <source>
        <dbReference type="ARBA" id="ARBA00011738"/>
    </source>
</evidence>
<evidence type="ECO:0000256" key="6">
    <source>
        <dbReference type="ARBA" id="ARBA00023277"/>
    </source>
</evidence>
<gene>
    <name evidence="9" type="ORF">C491_14777</name>
</gene>
<keyword evidence="6" id="KW-0119">Carbohydrate metabolism</keyword>
<dbReference type="InterPro" id="IPR001296">
    <property type="entry name" value="Glyco_trans_1"/>
</dbReference>
<keyword evidence="3" id="KW-0313">Glucose metabolism</keyword>
<keyword evidence="10" id="KW-1185">Reference proteome</keyword>
<name>L9X428_9EURY</name>
<feature type="domain" description="Trehalose synthase N-terminal" evidence="8">
    <location>
        <begin position="89"/>
        <end position="232"/>
    </location>
</feature>
<evidence type="ECO:0000259" key="8">
    <source>
        <dbReference type="Pfam" id="PF21269"/>
    </source>
</evidence>
<comment type="similarity">
    <text evidence="1">Belongs to the glycosyltransferase group 1 family. Glycosyltransferase 4 subfamily.</text>
</comment>
<sequence>MGIHTQEIREGEFRLAIRGGMSSLFDLAFFAIVTPQLIPPSSLYQRARTMHAPSLPDQSIEAYAGVTGHDRLQRLRVLAKALEDVRILHVNSTAAGGGVAELLRSIVPVCNDLAVDTDWLVMDADDDFFEVTKAMHNALQGSGPPLTEEMKATYRAVTKRNAAELEDVYDLVMVHDPQPLGMLDYITETMQNAPIVWRCHIDLTDPIDDYLAFVSEYTNRIDHAIFSRSSYVGDIEVPTSIIYPSIDPTTEKNRSLDAETIANEHDRLDPLSFEDPLVAQVSRFDPWKDQFGTLEAYRRAREDVTDLQLALVGGMAGDDPEGLELYEQVSKEAVDDPNVHVLTDLPDTTVNVLQCQSDVVVQKSLREGFGLVVSEALWKRTPVVGSNVGGIPLQIEDGTNGYLVDPDDAAGAGDRVCDLLENDDRRTKFGENAREHVCEHFLLPRQLVELLETIVDVLDRNP</sequence>
<comment type="subunit">
    <text evidence="2">Homodimer.</text>
</comment>
<evidence type="ECO:0000256" key="5">
    <source>
        <dbReference type="ARBA" id="ARBA00022679"/>
    </source>
</evidence>
<dbReference type="eggNOG" id="arCOG01407">
    <property type="taxonomic scope" value="Archaea"/>
</dbReference>
<dbReference type="Gene3D" id="3.40.50.2000">
    <property type="entry name" value="Glycogen Phosphorylase B"/>
    <property type="match status" value="2"/>
</dbReference>
<dbReference type="GO" id="GO:0016757">
    <property type="term" value="F:glycosyltransferase activity"/>
    <property type="evidence" value="ECO:0007669"/>
    <property type="project" value="UniProtKB-KW"/>
</dbReference>
<dbReference type="Proteomes" id="UP000011688">
    <property type="component" value="Unassembled WGS sequence"/>
</dbReference>
<feature type="domain" description="Glycosyl transferase family 1" evidence="7">
    <location>
        <begin position="274"/>
        <end position="435"/>
    </location>
</feature>
<protein>
    <submittedName>
        <fullName evidence="9">Group 1 glycosyl transferase</fullName>
    </submittedName>
</protein>
<dbReference type="AlphaFoldDB" id="L9X428"/>